<accession>A0A8H6EJI7</accession>
<sequence length="60" mass="6557">MQFPNTTFNSPRIIFAVALFVLSAPIIAVPMPLSHTVSYPCNTSAHGLDRSSVKRSLTRP</sequence>
<gene>
    <name evidence="1" type="ORF">Bfra_004573</name>
</gene>
<keyword evidence="2" id="KW-1185">Reference proteome</keyword>
<organism evidence="1 2">
    <name type="scientific">Botrytis fragariae</name>
    <dbReference type="NCBI Taxonomy" id="1964551"/>
    <lineage>
        <taxon>Eukaryota</taxon>
        <taxon>Fungi</taxon>
        <taxon>Dikarya</taxon>
        <taxon>Ascomycota</taxon>
        <taxon>Pezizomycotina</taxon>
        <taxon>Leotiomycetes</taxon>
        <taxon>Helotiales</taxon>
        <taxon>Sclerotiniaceae</taxon>
        <taxon>Botrytis</taxon>
    </lineage>
</organism>
<dbReference type="Proteomes" id="UP000531561">
    <property type="component" value="Unassembled WGS sequence"/>
</dbReference>
<dbReference type="EMBL" id="JABFCT010000007">
    <property type="protein sequence ID" value="KAF5874562.1"/>
    <property type="molecule type" value="Genomic_DNA"/>
</dbReference>
<evidence type="ECO:0000313" key="2">
    <source>
        <dbReference type="Proteomes" id="UP000531561"/>
    </source>
</evidence>
<reference evidence="1 2" key="1">
    <citation type="journal article" date="2020" name="Phytopathology">
        <title>A high-quality genome resource of Botrytis fragariae, a new and rapidly spreading fungal pathogen causing strawberry gray mold in the U.S.A.</title>
        <authorList>
            <person name="Wu Y."/>
            <person name="Saski C.A."/>
            <person name="Schnabel G."/>
            <person name="Xiao S."/>
            <person name="Hu M."/>
        </authorList>
    </citation>
    <scope>NUCLEOTIDE SEQUENCE [LARGE SCALE GENOMIC DNA]</scope>
    <source>
        <strain evidence="1 2">BVB16</strain>
    </source>
</reference>
<dbReference type="AlphaFoldDB" id="A0A8H6EJI7"/>
<comment type="caution">
    <text evidence="1">The sequence shown here is derived from an EMBL/GenBank/DDBJ whole genome shotgun (WGS) entry which is preliminary data.</text>
</comment>
<name>A0A8H6EJI7_9HELO</name>
<proteinExistence type="predicted"/>
<evidence type="ECO:0000313" key="1">
    <source>
        <dbReference type="EMBL" id="KAF5874562.1"/>
    </source>
</evidence>
<protein>
    <submittedName>
        <fullName evidence="1">Uncharacterized protein</fullName>
    </submittedName>
</protein>
<dbReference type="GeneID" id="59258666"/>
<dbReference type="RefSeq" id="XP_037193508.1">
    <property type="nucleotide sequence ID" value="XM_037334974.1"/>
</dbReference>